<name>A0A919JYC6_9ACTN</name>
<evidence type="ECO:0000256" key="2">
    <source>
        <dbReference type="SAM" id="Phobius"/>
    </source>
</evidence>
<feature type="compositionally biased region" description="Pro residues" evidence="1">
    <location>
        <begin position="17"/>
        <end position="48"/>
    </location>
</feature>
<keyword evidence="2" id="KW-0812">Transmembrane</keyword>
<dbReference type="Proteomes" id="UP000636960">
    <property type="component" value="Unassembled WGS sequence"/>
</dbReference>
<evidence type="ECO:0000313" key="4">
    <source>
        <dbReference type="Proteomes" id="UP000636960"/>
    </source>
</evidence>
<dbReference type="AlphaFoldDB" id="A0A919JYC6"/>
<keyword evidence="4" id="KW-1185">Reference proteome</keyword>
<feature type="transmembrane region" description="Helical" evidence="2">
    <location>
        <begin position="192"/>
        <end position="212"/>
    </location>
</feature>
<feature type="transmembrane region" description="Helical" evidence="2">
    <location>
        <begin position="102"/>
        <end position="124"/>
    </location>
</feature>
<feature type="transmembrane region" description="Helical" evidence="2">
    <location>
        <begin position="144"/>
        <end position="171"/>
    </location>
</feature>
<feature type="transmembrane region" description="Helical" evidence="2">
    <location>
        <begin position="285"/>
        <end position="312"/>
    </location>
</feature>
<sequence length="334" mass="34378">MDPFGPPAGSSPATPGGYPPPGYDPQASGPPPGYGPPTYGPPAYGPPAYGPPAYGSPPGYGAPAGGLPPTYYAGPQDPLVSADFSGWWDRSSRLIRAAWQPLALIQLIAAVPLFVVSVATTLVTNSDVVVSESTDFDAATFFGALFGIFALFLIPVVLGLITQLAALRYLVQLALGQPITIGQALRSVLGRAPALLGWAIVAGLIILVGLILCVLPGLYMIAVVAVLPAIVLLEPGKGLGRAFELFHADFGAALARIATLMGITIGISFATSFILGALTPATDPAVATVVLTELVTAAFSVAIGIVFSPMLLTAYADMRARKEPFSTAYLASER</sequence>
<reference evidence="3" key="1">
    <citation type="submission" date="2021-01" db="EMBL/GenBank/DDBJ databases">
        <title>Whole genome shotgun sequence of Actinoplanes rishiriensis NBRC 108556.</title>
        <authorList>
            <person name="Komaki H."/>
            <person name="Tamura T."/>
        </authorList>
    </citation>
    <scope>NUCLEOTIDE SEQUENCE</scope>
    <source>
        <strain evidence="3">NBRC 108556</strain>
    </source>
</reference>
<evidence type="ECO:0000256" key="1">
    <source>
        <dbReference type="SAM" id="MobiDB-lite"/>
    </source>
</evidence>
<feature type="transmembrane region" description="Helical" evidence="2">
    <location>
        <begin position="218"/>
        <end position="236"/>
    </location>
</feature>
<feature type="compositionally biased region" description="Low complexity" evidence="1">
    <location>
        <begin position="7"/>
        <end position="16"/>
    </location>
</feature>
<comment type="caution">
    <text evidence="3">The sequence shown here is derived from an EMBL/GenBank/DDBJ whole genome shotgun (WGS) entry which is preliminary data.</text>
</comment>
<dbReference type="EMBL" id="BOMV01000035">
    <property type="protein sequence ID" value="GIE95755.1"/>
    <property type="molecule type" value="Genomic_DNA"/>
</dbReference>
<proteinExistence type="predicted"/>
<organism evidence="3 4">
    <name type="scientific">Paractinoplanes rishiriensis</name>
    <dbReference type="NCBI Taxonomy" id="1050105"/>
    <lineage>
        <taxon>Bacteria</taxon>
        <taxon>Bacillati</taxon>
        <taxon>Actinomycetota</taxon>
        <taxon>Actinomycetes</taxon>
        <taxon>Micromonosporales</taxon>
        <taxon>Micromonosporaceae</taxon>
        <taxon>Paractinoplanes</taxon>
    </lineage>
</organism>
<evidence type="ECO:0008006" key="5">
    <source>
        <dbReference type="Google" id="ProtNLM"/>
    </source>
</evidence>
<feature type="transmembrane region" description="Helical" evidence="2">
    <location>
        <begin position="257"/>
        <end position="279"/>
    </location>
</feature>
<protein>
    <recommendedName>
        <fullName evidence="5">Glycerophosphoryl diester phosphodiesterase membrane domain-containing protein</fullName>
    </recommendedName>
</protein>
<gene>
    <name evidence="3" type="ORF">Ari01nite_32200</name>
</gene>
<keyword evidence="2" id="KW-0472">Membrane</keyword>
<evidence type="ECO:0000313" key="3">
    <source>
        <dbReference type="EMBL" id="GIE95755.1"/>
    </source>
</evidence>
<accession>A0A919JYC6</accession>
<feature type="region of interest" description="Disordered" evidence="1">
    <location>
        <begin position="1"/>
        <end position="48"/>
    </location>
</feature>
<keyword evidence="2" id="KW-1133">Transmembrane helix</keyword>